<keyword evidence="2" id="KW-1185">Reference proteome</keyword>
<organism evidence="1 2">
    <name type="scientific">Meganyctiphanes norvegica</name>
    <name type="common">Northern krill</name>
    <name type="synonym">Thysanopoda norvegica</name>
    <dbReference type="NCBI Taxonomy" id="48144"/>
    <lineage>
        <taxon>Eukaryota</taxon>
        <taxon>Metazoa</taxon>
        <taxon>Ecdysozoa</taxon>
        <taxon>Arthropoda</taxon>
        <taxon>Crustacea</taxon>
        <taxon>Multicrustacea</taxon>
        <taxon>Malacostraca</taxon>
        <taxon>Eumalacostraca</taxon>
        <taxon>Eucarida</taxon>
        <taxon>Euphausiacea</taxon>
        <taxon>Euphausiidae</taxon>
        <taxon>Meganyctiphanes</taxon>
    </lineage>
</organism>
<gene>
    <name evidence="1" type="ORF">MNOR_LOCUS6086</name>
</gene>
<feature type="non-terminal residue" evidence="1">
    <location>
        <position position="1"/>
    </location>
</feature>
<evidence type="ECO:0000313" key="1">
    <source>
        <dbReference type="EMBL" id="CAL4067000.1"/>
    </source>
</evidence>
<comment type="caution">
    <text evidence="1">The sequence shown here is derived from an EMBL/GenBank/DDBJ whole genome shotgun (WGS) entry which is preliminary data.</text>
</comment>
<protein>
    <submittedName>
        <fullName evidence="1">Uncharacterized protein</fullName>
    </submittedName>
</protein>
<evidence type="ECO:0000313" key="2">
    <source>
        <dbReference type="Proteomes" id="UP001497623"/>
    </source>
</evidence>
<sequence>EMSPDEGPWTITQSTRSYPAAWTYYNRCSARFSKFLPPPPSQFVGGYLPIPSVTDGQEFLLLCEKLHNMSVNTILLDTWYKRDFNALPFVYILLNLNNK</sequence>
<dbReference type="EMBL" id="CAXKWB010002450">
    <property type="protein sequence ID" value="CAL4067000.1"/>
    <property type="molecule type" value="Genomic_DNA"/>
</dbReference>
<accession>A0AAV2Q123</accession>
<dbReference type="Proteomes" id="UP001497623">
    <property type="component" value="Unassembled WGS sequence"/>
</dbReference>
<reference evidence="1 2" key="1">
    <citation type="submission" date="2024-05" db="EMBL/GenBank/DDBJ databases">
        <authorList>
            <person name="Wallberg A."/>
        </authorList>
    </citation>
    <scope>NUCLEOTIDE SEQUENCE [LARGE SCALE GENOMIC DNA]</scope>
</reference>
<feature type="non-terminal residue" evidence="1">
    <location>
        <position position="99"/>
    </location>
</feature>
<name>A0AAV2Q123_MEGNR</name>
<dbReference type="AlphaFoldDB" id="A0AAV2Q123"/>
<proteinExistence type="predicted"/>